<evidence type="ECO:0000259" key="1">
    <source>
        <dbReference type="Pfam" id="PF17906"/>
    </source>
</evidence>
<protein>
    <submittedName>
        <fullName evidence="2">Mariner Mos1 transposase</fullName>
    </submittedName>
</protein>
<evidence type="ECO:0000313" key="3">
    <source>
        <dbReference type="Proteomes" id="UP000242457"/>
    </source>
</evidence>
<dbReference type="InterPro" id="IPR041426">
    <property type="entry name" value="Mos1_HTH"/>
</dbReference>
<dbReference type="Pfam" id="PF17906">
    <property type="entry name" value="HTH_48"/>
    <property type="match status" value="1"/>
</dbReference>
<feature type="domain" description="Mos1 transposase HTH" evidence="1">
    <location>
        <begin position="17"/>
        <end position="57"/>
    </location>
</feature>
<name>A0A2A3E1L2_APICC</name>
<accession>A0A2A3E1L2</accession>
<sequence>MSVLRICPIQYSMQEAYCLLFAFQLRKSVEIVFMALEENVVSYRTYKKWYQNFKTGNFNLEDDDCSGASRKFNNDELEELLNRKSDPNARRISRHVILQQCSAICCKRNAEYNLCIKMGSPITYSIFSRPDFIRLIIFFGICNIQN</sequence>
<proteinExistence type="predicted"/>
<reference evidence="2 3" key="1">
    <citation type="submission" date="2014-07" db="EMBL/GenBank/DDBJ databases">
        <title>Genomic and transcriptomic analysis on Apis cerana provide comprehensive insights into honey bee biology.</title>
        <authorList>
            <person name="Diao Q."/>
            <person name="Sun L."/>
            <person name="Zheng H."/>
            <person name="Zheng H."/>
            <person name="Xu S."/>
            <person name="Wang S."/>
            <person name="Zeng Z."/>
            <person name="Hu F."/>
            <person name="Su S."/>
            <person name="Wu J."/>
        </authorList>
    </citation>
    <scope>NUCLEOTIDE SEQUENCE [LARGE SCALE GENOMIC DNA]</scope>
    <source>
        <tissue evidence="2">Pupae without intestine</tissue>
    </source>
</reference>
<gene>
    <name evidence="2" type="ORF">APICC_06767</name>
</gene>
<keyword evidence="3" id="KW-1185">Reference proteome</keyword>
<dbReference type="AlphaFoldDB" id="A0A2A3E1L2"/>
<evidence type="ECO:0000313" key="2">
    <source>
        <dbReference type="EMBL" id="PBC25587.1"/>
    </source>
</evidence>
<dbReference type="EMBL" id="KZ288449">
    <property type="protein sequence ID" value="PBC25587.1"/>
    <property type="molecule type" value="Genomic_DNA"/>
</dbReference>
<dbReference type="OrthoDB" id="7552475at2759"/>
<organism evidence="2 3">
    <name type="scientific">Apis cerana cerana</name>
    <name type="common">Oriental honeybee</name>
    <dbReference type="NCBI Taxonomy" id="94128"/>
    <lineage>
        <taxon>Eukaryota</taxon>
        <taxon>Metazoa</taxon>
        <taxon>Ecdysozoa</taxon>
        <taxon>Arthropoda</taxon>
        <taxon>Hexapoda</taxon>
        <taxon>Insecta</taxon>
        <taxon>Pterygota</taxon>
        <taxon>Neoptera</taxon>
        <taxon>Endopterygota</taxon>
        <taxon>Hymenoptera</taxon>
        <taxon>Apocrita</taxon>
        <taxon>Aculeata</taxon>
        <taxon>Apoidea</taxon>
        <taxon>Anthophila</taxon>
        <taxon>Apidae</taxon>
        <taxon>Apis</taxon>
    </lineage>
</organism>
<dbReference type="Proteomes" id="UP000242457">
    <property type="component" value="Unassembled WGS sequence"/>
</dbReference>